<evidence type="ECO:0000313" key="6">
    <source>
        <dbReference type="Proteomes" id="UP001255856"/>
    </source>
</evidence>
<evidence type="ECO:0000259" key="4">
    <source>
        <dbReference type="PROSITE" id="PS50166"/>
    </source>
</evidence>
<dbReference type="AlphaFoldDB" id="A0AAD9MJ23"/>
<reference evidence="5" key="1">
    <citation type="submission" date="2021-01" db="EMBL/GenBank/DDBJ databases">
        <authorList>
            <person name="Eckstrom K.M.E."/>
        </authorList>
    </citation>
    <scope>NUCLEOTIDE SEQUENCE</scope>
    <source>
        <strain evidence="5">UVCC 0001</strain>
    </source>
</reference>
<dbReference type="GO" id="GO:0006606">
    <property type="term" value="P:protein import into nucleus"/>
    <property type="evidence" value="ECO:0007669"/>
    <property type="project" value="TreeGrafter"/>
</dbReference>
<dbReference type="PANTHER" id="PTHR10997:SF9">
    <property type="entry name" value="IMPORTIN-9"/>
    <property type="match status" value="1"/>
</dbReference>
<organism evidence="5 6">
    <name type="scientific">Prototheca wickerhamii</name>
    <dbReference type="NCBI Taxonomy" id="3111"/>
    <lineage>
        <taxon>Eukaryota</taxon>
        <taxon>Viridiplantae</taxon>
        <taxon>Chlorophyta</taxon>
        <taxon>core chlorophytes</taxon>
        <taxon>Trebouxiophyceae</taxon>
        <taxon>Chlorellales</taxon>
        <taxon>Chlorellaceae</taxon>
        <taxon>Prototheca</taxon>
    </lineage>
</organism>
<keyword evidence="3" id="KW-0539">Nucleus</keyword>
<dbReference type="GO" id="GO:0031267">
    <property type="term" value="F:small GTPase binding"/>
    <property type="evidence" value="ECO:0007669"/>
    <property type="project" value="InterPro"/>
</dbReference>
<feature type="domain" description="Importin N-terminal" evidence="4">
    <location>
        <begin position="30"/>
        <end position="106"/>
    </location>
</feature>
<dbReference type="InterPro" id="IPR001494">
    <property type="entry name" value="Importin-beta_N"/>
</dbReference>
<dbReference type="Gene3D" id="1.25.10.10">
    <property type="entry name" value="Leucine-rich Repeat Variant"/>
    <property type="match status" value="2"/>
</dbReference>
<sequence length="1019" mass="109019">MANLHGSGIDALVGVLGQLLSPAPEAREAGEASLTQAGKQPGCGMALLEISLHPSLDPGIRQLAAVLLKSHVREHWTVESSHYREPPISPEEQAAIRARLPSGLADPDRKLRTAAAVAVSTIARWDCPQAWPDLLPGLLGAIAAKRTAEEVDGTVRCLAMMMDELDENQILQMAPAMLHDLASLFGAGPQDQPVLAWRAISILRSAVSALQTMAGAAAARVMEVLPPVLGEWMPILLAVLSAPWTNPSLWAAQKEAARVVTVALSAFGRLAGPALGPAVALVWSQLAASLPEYERRVVFASESDSEGEDADGPAALEELEGDRVADLETLLAQAMEVVLSTLHLRRFRKQLAPQLLPLYAVAIGYAQAPNAQAEAWLRDLDSYVADEEADMSSLRAACEMLVDETVEELGEAGRAALGAAVAAAIDEGARAKARGDGAWWRRREAAWLLVGAVAERLTAEHGRSVSATLQPGHVLDLLMAEDLLPGAPPLLRARAVAGGPLCGGGGVARAAPAAVRGRGRGAGAHRARPGPCRWTPAARSRGCARRRGATRAWPRCWRSRCWPGLGALLGALPEDSVHLVLETLTPVLRALPEAAVAAAEPAVSPAVLAVWERHVADPLIAPDAQDTLRALAACPAALPGLRARLLPALRAALAQAPGRVDALVLDGALEMARLMHAALTPLVLDLAARQEDGEVLHSACRYLTGVLQALAWRLDAGDWLPRLLQTAARLLDPALEERAAVGVGALLCQLIRDVPDMIAPHLPELLRALAVRLERAEMSMTIQSVLVVISLLVHTCPDDLVNCLHAIQLPGKPGDERDALTAVMRKWTQRQMEVQEPYCIKLTCTALGALLLLPSPLLDRVAVRGRRLDTESGVMTRARRAQRAEAWSEVPLRSKLVQLLIDARIESLTQDLYVEDGVPDDEWEEASSDDDDGSPADAGLLESHLRYDDDDLHGDLLGEAGDPKELERRKNDPVDAVNLASFVREALGRLSATNAQAYQAALPELTDLQRQTLQQMLME</sequence>
<dbReference type="Pfam" id="PF03810">
    <property type="entry name" value="IBN_N"/>
    <property type="match status" value="1"/>
</dbReference>
<evidence type="ECO:0000313" key="5">
    <source>
        <dbReference type="EMBL" id="KAK2079202.1"/>
    </source>
</evidence>
<dbReference type="InterPro" id="IPR011989">
    <property type="entry name" value="ARM-like"/>
</dbReference>
<name>A0AAD9MJ23_PROWI</name>
<proteinExistence type="predicted"/>
<comment type="caution">
    <text evidence="5">The sequence shown here is derived from an EMBL/GenBank/DDBJ whole genome shotgun (WGS) entry which is preliminary data.</text>
</comment>
<protein>
    <recommendedName>
        <fullName evidence="4">Importin N-terminal domain-containing protein</fullName>
    </recommendedName>
</protein>
<evidence type="ECO:0000256" key="2">
    <source>
        <dbReference type="ARBA" id="ARBA00022448"/>
    </source>
</evidence>
<dbReference type="GO" id="GO:0005635">
    <property type="term" value="C:nuclear envelope"/>
    <property type="evidence" value="ECO:0007669"/>
    <property type="project" value="TreeGrafter"/>
</dbReference>
<comment type="subcellular location">
    <subcellularLocation>
        <location evidence="1">Nucleus</location>
    </subcellularLocation>
</comment>
<dbReference type="PROSITE" id="PS50166">
    <property type="entry name" value="IMPORTIN_B_NT"/>
    <property type="match status" value="1"/>
</dbReference>
<dbReference type="SMART" id="SM00913">
    <property type="entry name" value="IBN_N"/>
    <property type="match status" value="1"/>
</dbReference>
<evidence type="ECO:0000256" key="3">
    <source>
        <dbReference type="ARBA" id="ARBA00023242"/>
    </source>
</evidence>
<dbReference type="EMBL" id="JASFZW010000003">
    <property type="protein sequence ID" value="KAK2079202.1"/>
    <property type="molecule type" value="Genomic_DNA"/>
</dbReference>
<dbReference type="GO" id="GO:0005829">
    <property type="term" value="C:cytosol"/>
    <property type="evidence" value="ECO:0007669"/>
    <property type="project" value="TreeGrafter"/>
</dbReference>
<dbReference type="SUPFAM" id="SSF48371">
    <property type="entry name" value="ARM repeat"/>
    <property type="match status" value="1"/>
</dbReference>
<keyword evidence="2" id="KW-0813">Transport</keyword>
<keyword evidence="6" id="KW-1185">Reference proteome</keyword>
<evidence type="ECO:0000256" key="1">
    <source>
        <dbReference type="ARBA" id="ARBA00004123"/>
    </source>
</evidence>
<dbReference type="Proteomes" id="UP001255856">
    <property type="component" value="Unassembled WGS sequence"/>
</dbReference>
<dbReference type="InterPro" id="IPR016024">
    <property type="entry name" value="ARM-type_fold"/>
</dbReference>
<accession>A0AAD9MJ23</accession>
<gene>
    <name evidence="5" type="ORF">QBZ16_002893</name>
</gene>
<dbReference type="PANTHER" id="PTHR10997">
    <property type="entry name" value="IMPORTIN-7, 8, 11"/>
    <property type="match status" value="1"/>
</dbReference>